<feature type="transmembrane region" description="Helical" evidence="5">
    <location>
        <begin position="26"/>
        <end position="50"/>
    </location>
</feature>
<protein>
    <submittedName>
        <fullName evidence="7">ABC transporter permease</fullName>
    </submittedName>
</protein>
<feature type="transmembrane region" description="Helical" evidence="5">
    <location>
        <begin position="62"/>
        <end position="88"/>
    </location>
</feature>
<name>A0A7V8VGD1_9BACT</name>
<feature type="transmembrane region" description="Helical" evidence="5">
    <location>
        <begin position="116"/>
        <end position="138"/>
    </location>
</feature>
<reference evidence="7 8" key="1">
    <citation type="submission" date="2020-07" db="EMBL/GenBank/DDBJ databases">
        <title>Thermogemmata thermophila gen. nov., sp. nov., a novel moderate thermophilic planctomycete from a Kamchatka hot spring.</title>
        <authorList>
            <person name="Elcheninov A.G."/>
            <person name="Podosokorskaya O.A."/>
            <person name="Kovaleva O.L."/>
            <person name="Novikov A."/>
            <person name="Bonch-Osmolovskaya E.A."/>
            <person name="Toshchakov S.V."/>
            <person name="Kublanov I.V."/>
        </authorList>
    </citation>
    <scope>NUCLEOTIDE SEQUENCE [LARGE SCALE GENOMIC DNA]</scope>
    <source>
        <strain evidence="7 8">2918</strain>
    </source>
</reference>
<dbReference type="Proteomes" id="UP000542342">
    <property type="component" value="Unassembled WGS sequence"/>
</dbReference>
<dbReference type="PANTHER" id="PTHR43229">
    <property type="entry name" value="NODULATION PROTEIN J"/>
    <property type="match status" value="1"/>
</dbReference>
<proteinExistence type="predicted"/>
<dbReference type="EMBL" id="JACEFB010000015">
    <property type="protein sequence ID" value="MBA2227564.1"/>
    <property type="molecule type" value="Genomic_DNA"/>
</dbReference>
<organism evidence="7 8">
    <name type="scientific">Thermogemmata fonticola</name>
    <dbReference type="NCBI Taxonomy" id="2755323"/>
    <lineage>
        <taxon>Bacteria</taxon>
        <taxon>Pseudomonadati</taxon>
        <taxon>Planctomycetota</taxon>
        <taxon>Planctomycetia</taxon>
        <taxon>Gemmatales</taxon>
        <taxon>Gemmataceae</taxon>
        <taxon>Thermogemmata</taxon>
    </lineage>
</organism>
<gene>
    <name evidence="7" type="ORF">H0921_15495</name>
</gene>
<feature type="transmembrane region" description="Helical" evidence="5">
    <location>
        <begin position="248"/>
        <end position="270"/>
    </location>
</feature>
<evidence type="ECO:0000313" key="8">
    <source>
        <dbReference type="Proteomes" id="UP000542342"/>
    </source>
</evidence>
<dbReference type="AlphaFoldDB" id="A0A7V8VGD1"/>
<dbReference type="InterPro" id="IPR000412">
    <property type="entry name" value="ABC_2_transport"/>
</dbReference>
<evidence type="ECO:0000256" key="3">
    <source>
        <dbReference type="ARBA" id="ARBA00022989"/>
    </source>
</evidence>
<keyword evidence="3 5" id="KW-1133">Transmembrane helix</keyword>
<evidence type="ECO:0000259" key="6">
    <source>
        <dbReference type="Pfam" id="PF12698"/>
    </source>
</evidence>
<dbReference type="PANTHER" id="PTHR43229:SF6">
    <property type="entry name" value="ABC-TYPE MULTIDRUG TRANSPORT SYSTEM, PERMEASE COMPONENT"/>
    <property type="match status" value="1"/>
</dbReference>
<feature type="domain" description="ABC-2 type transporter transmembrane" evidence="6">
    <location>
        <begin position="65"/>
        <end position="263"/>
    </location>
</feature>
<dbReference type="Pfam" id="PF12698">
    <property type="entry name" value="ABC2_membrane_3"/>
    <property type="match status" value="1"/>
</dbReference>
<dbReference type="PIRSF" id="PIRSF006648">
    <property type="entry name" value="DrrB"/>
    <property type="match status" value="1"/>
</dbReference>
<keyword evidence="4 5" id="KW-0472">Membrane</keyword>
<evidence type="ECO:0000256" key="4">
    <source>
        <dbReference type="ARBA" id="ARBA00023136"/>
    </source>
</evidence>
<feature type="transmembrane region" description="Helical" evidence="5">
    <location>
        <begin position="150"/>
        <end position="174"/>
    </location>
</feature>
<comment type="caution">
    <text evidence="7">The sequence shown here is derived from an EMBL/GenBank/DDBJ whole genome shotgun (WGS) entry which is preliminary data.</text>
</comment>
<comment type="subcellular location">
    <subcellularLocation>
        <location evidence="1">Membrane</location>
        <topology evidence="1">Multi-pass membrane protein</topology>
    </subcellularLocation>
</comment>
<evidence type="ECO:0000256" key="5">
    <source>
        <dbReference type="SAM" id="Phobius"/>
    </source>
</evidence>
<evidence type="ECO:0000313" key="7">
    <source>
        <dbReference type="EMBL" id="MBA2227564.1"/>
    </source>
</evidence>
<dbReference type="InterPro" id="IPR051784">
    <property type="entry name" value="Nod_factor_ABC_transporter"/>
</dbReference>
<keyword evidence="8" id="KW-1185">Reference proteome</keyword>
<evidence type="ECO:0000256" key="2">
    <source>
        <dbReference type="ARBA" id="ARBA00022692"/>
    </source>
</evidence>
<accession>A0A7V8VGD1</accession>
<dbReference type="GO" id="GO:0043190">
    <property type="term" value="C:ATP-binding cassette (ABC) transporter complex"/>
    <property type="evidence" value="ECO:0007669"/>
    <property type="project" value="InterPro"/>
</dbReference>
<feature type="transmembrane region" description="Helical" evidence="5">
    <location>
        <begin position="186"/>
        <end position="208"/>
    </location>
</feature>
<sequence>MISAGRTLILAFRLGWQLETNWARPWLFILYMFVKPICGSLVLVCMYYAARAAVPGRVPPEYLPFLYISNAVYSLVGLVMFGLSYAVIRDREHYRMLKYIYISPCDFRLYIAGRGLARMVEGVVSAAVTIAVGLAVFAEMRQEWRLDAGWLAVFAALGVGVLWASGLMLAGMCLNLTRQGMFLSEGVAGLVYLLSGVLYPISILPTWLQGVALVLPTTWWVEGMRRALLGPLPEPLQSPLSAWSTAEVAGLLAITTAVLLGVAGIVWRWCERRAWRRGLLEENAGV</sequence>
<keyword evidence="2 5" id="KW-0812">Transmembrane</keyword>
<dbReference type="InterPro" id="IPR013525">
    <property type="entry name" value="ABC2_TM"/>
</dbReference>
<evidence type="ECO:0000256" key="1">
    <source>
        <dbReference type="ARBA" id="ARBA00004141"/>
    </source>
</evidence>
<dbReference type="GO" id="GO:0140359">
    <property type="term" value="F:ABC-type transporter activity"/>
    <property type="evidence" value="ECO:0007669"/>
    <property type="project" value="InterPro"/>
</dbReference>